<comment type="caution">
    <text evidence="2">The sequence shown here is derived from an EMBL/GenBank/DDBJ whole genome shotgun (WGS) entry which is preliminary data.</text>
</comment>
<keyword evidence="3" id="KW-1185">Reference proteome</keyword>
<organism evidence="2 3">
    <name type="scientific">Pseudaquabacterium pictum</name>
    <dbReference type="NCBI Taxonomy" id="2315236"/>
    <lineage>
        <taxon>Bacteria</taxon>
        <taxon>Pseudomonadati</taxon>
        <taxon>Pseudomonadota</taxon>
        <taxon>Betaproteobacteria</taxon>
        <taxon>Burkholderiales</taxon>
        <taxon>Sphaerotilaceae</taxon>
        <taxon>Pseudaquabacterium</taxon>
    </lineage>
</organism>
<dbReference type="OrthoDB" id="9780147at2"/>
<dbReference type="AlphaFoldDB" id="A0A480AY24"/>
<feature type="region of interest" description="Disordered" evidence="1">
    <location>
        <begin position="1"/>
        <end position="38"/>
    </location>
</feature>
<evidence type="ECO:0000313" key="2">
    <source>
        <dbReference type="EMBL" id="GCL66211.1"/>
    </source>
</evidence>
<evidence type="ECO:0000313" key="3">
    <source>
        <dbReference type="Proteomes" id="UP000301751"/>
    </source>
</evidence>
<sequence length="231" mass="24679">MAVQTDRASSPLPAPLAEAPWPERRRSGDGQAGWQPPQNSLDVLALAQSARDLHASSHATVLGAPDGDVSLVAFIDYHSLASRQLCASLDLLLDQDAQLRVLLRHLPQRRPFAAEAAQLVLGAPPGALAARLHRHLASLPVLDSLALQQTEARFRLMPAPLGHANEILADNQALAAQLGIDSAPAVVLGHRLWRGPVAVAVLDDALLAQRRQRRPLLRGRLWPGRGGAIGT</sequence>
<name>A0A480AY24_9BURK</name>
<dbReference type="RefSeq" id="WP_137735912.1">
    <property type="nucleotide sequence ID" value="NZ_BJCL01000028.1"/>
</dbReference>
<gene>
    <name evidence="2" type="ORF">AQPW35_52920</name>
</gene>
<dbReference type="Proteomes" id="UP000301751">
    <property type="component" value="Unassembled WGS sequence"/>
</dbReference>
<dbReference type="EMBL" id="BJCL01000028">
    <property type="protein sequence ID" value="GCL66211.1"/>
    <property type="molecule type" value="Genomic_DNA"/>
</dbReference>
<dbReference type="InterPro" id="IPR036249">
    <property type="entry name" value="Thioredoxin-like_sf"/>
</dbReference>
<evidence type="ECO:0008006" key="4">
    <source>
        <dbReference type="Google" id="ProtNLM"/>
    </source>
</evidence>
<proteinExistence type="predicted"/>
<protein>
    <recommendedName>
        <fullName evidence="4">Thioredoxin-like fold domain-containing protein</fullName>
    </recommendedName>
</protein>
<reference evidence="3" key="1">
    <citation type="submission" date="2019-03" db="EMBL/GenBank/DDBJ databases">
        <title>Aquabacterium pictum sp.nov., the first bacteriochlorophyll a-containing freshwater bacterium in the genus Aquabacterium of the class Betaproteobacteria.</title>
        <authorList>
            <person name="Hirose S."/>
            <person name="Tank M."/>
            <person name="Hara E."/>
            <person name="Tamaki H."/>
            <person name="Takaichi S."/>
            <person name="Haruta S."/>
            <person name="Hanada S."/>
        </authorList>
    </citation>
    <scope>NUCLEOTIDE SEQUENCE [LARGE SCALE GENOMIC DNA]</scope>
    <source>
        <strain evidence="3">W35</strain>
    </source>
</reference>
<dbReference type="Gene3D" id="3.40.30.10">
    <property type="entry name" value="Glutaredoxin"/>
    <property type="match status" value="1"/>
</dbReference>
<accession>A0A480AY24</accession>
<evidence type="ECO:0000256" key="1">
    <source>
        <dbReference type="SAM" id="MobiDB-lite"/>
    </source>
</evidence>
<dbReference type="SUPFAM" id="SSF52833">
    <property type="entry name" value="Thioredoxin-like"/>
    <property type="match status" value="1"/>
</dbReference>
<feature type="compositionally biased region" description="Low complexity" evidence="1">
    <location>
        <begin position="7"/>
        <end position="20"/>
    </location>
</feature>